<evidence type="ECO:0000313" key="4">
    <source>
        <dbReference type="EMBL" id="SEA82287.1"/>
    </source>
</evidence>
<dbReference type="InterPro" id="IPR045829">
    <property type="entry name" value="PKD_6"/>
</dbReference>
<proteinExistence type="predicted"/>
<feature type="chain" id="PRO_5010325351" evidence="1">
    <location>
        <begin position="22"/>
        <end position="431"/>
    </location>
</feature>
<name>A0A1H4EBU1_9BACT</name>
<keyword evidence="5" id="KW-1185">Reference proteome</keyword>
<dbReference type="Pfam" id="PF19408">
    <property type="entry name" value="PKD_6"/>
    <property type="match status" value="1"/>
</dbReference>
<organism evidence="4 5">
    <name type="scientific">Alistipes timonensis JC136</name>
    <dbReference type="NCBI Taxonomy" id="1033731"/>
    <lineage>
        <taxon>Bacteria</taxon>
        <taxon>Pseudomonadati</taxon>
        <taxon>Bacteroidota</taxon>
        <taxon>Bacteroidia</taxon>
        <taxon>Bacteroidales</taxon>
        <taxon>Rikenellaceae</taxon>
        <taxon>Alistipes</taxon>
    </lineage>
</organism>
<dbReference type="EMBL" id="FNRI01000007">
    <property type="protein sequence ID" value="SEA82287.1"/>
    <property type="molecule type" value="Genomic_DNA"/>
</dbReference>
<dbReference type="AlphaFoldDB" id="A0A1H4EBU1"/>
<dbReference type="OrthoDB" id="9805760at2"/>
<evidence type="ECO:0000259" key="3">
    <source>
        <dbReference type="Pfam" id="PF19408"/>
    </source>
</evidence>
<dbReference type="InterPro" id="IPR011871">
    <property type="entry name" value="Fib_succ_major"/>
</dbReference>
<sequence length="431" mass="46656">MKNIRKYMMAAVCMAAASALAACTEAVKRDAEQEIQEMTVPKKPGPITKVPATLTCNGGEEFTFSVSKVQWAETYEWTIADQEKSKISIVDGQGTNVITVKVVNDDVVIPAQSVSVVAKNELGTSSVREYFAAITVSVPIELPGYTIKKYGKRWWMTEDCHEAGEDGNLGVAPDLTAFSVAGLEASHLQRLNDAKGRYYTWYEAMTGISGCTPEQCPYVPGYEGTDDAGNPFRLDGTEEGEFGVQIRGCCPEGWHVANANDWWDMLMAIKSEFAIPDDFTLGGYTFSGGHDKKPENAATKASFYKSGCTVKNMGNVGAWLRGGNGRIVDGGIWNQANLTLSDAGEALLQFVDGAESVGFGWWPVGYQKNTGAFDSGSLGKWGHLWFIGQTSETVARTLVISGTSMNLVTKANTDATKTHAVAVRCVKNYTK</sequence>
<protein>
    <submittedName>
        <fullName evidence="4">Major paralogous domain-containing protein</fullName>
    </submittedName>
</protein>
<keyword evidence="1" id="KW-0732">Signal</keyword>
<dbReference type="PROSITE" id="PS51257">
    <property type="entry name" value="PROKAR_LIPOPROTEIN"/>
    <property type="match status" value="1"/>
</dbReference>
<dbReference type="Pfam" id="PF09603">
    <property type="entry name" value="Fib_succ_major"/>
    <property type="match status" value="1"/>
</dbReference>
<feature type="signal peptide" evidence="1">
    <location>
        <begin position="1"/>
        <end position="21"/>
    </location>
</feature>
<reference evidence="4 5" key="1">
    <citation type="submission" date="2016-10" db="EMBL/GenBank/DDBJ databases">
        <authorList>
            <person name="de Groot N.N."/>
        </authorList>
    </citation>
    <scope>NUCLEOTIDE SEQUENCE [LARGE SCALE GENOMIC DNA]</scope>
    <source>
        <strain evidence="4 5">DSM 25383</strain>
    </source>
</reference>
<feature type="domain" description="PKD-like" evidence="3">
    <location>
        <begin position="41"/>
        <end position="129"/>
    </location>
</feature>
<accession>A0A1H4EBU1</accession>
<dbReference type="Proteomes" id="UP000183253">
    <property type="component" value="Unassembled WGS sequence"/>
</dbReference>
<evidence type="ECO:0000313" key="5">
    <source>
        <dbReference type="Proteomes" id="UP000183253"/>
    </source>
</evidence>
<evidence type="ECO:0000256" key="1">
    <source>
        <dbReference type="SAM" id="SignalP"/>
    </source>
</evidence>
<dbReference type="RefSeq" id="WP_010265062.1">
    <property type="nucleotide sequence ID" value="NZ_CAEG01000016.1"/>
</dbReference>
<feature type="domain" description="Fibrobacter succinogenes major paralogous" evidence="2">
    <location>
        <begin position="149"/>
        <end position="427"/>
    </location>
</feature>
<dbReference type="STRING" id="1033731.SAMN05444145_1074"/>
<evidence type="ECO:0000259" key="2">
    <source>
        <dbReference type="Pfam" id="PF09603"/>
    </source>
</evidence>
<gene>
    <name evidence="4" type="ORF">SAMN05444145_1074</name>
</gene>